<organism evidence="2 3">
    <name type="scientific">Poriferisphaera corsica</name>
    <dbReference type="NCBI Taxonomy" id="2528020"/>
    <lineage>
        <taxon>Bacteria</taxon>
        <taxon>Pseudomonadati</taxon>
        <taxon>Planctomycetota</taxon>
        <taxon>Phycisphaerae</taxon>
        <taxon>Phycisphaerales</taxon>
        <taxon>Phycisphaeraceae</taxon>
        <taxon>Poriferisphaera</taxon>
    </lineage>
</organism>
<reference evidence="2 3" key="1">
    <citation type="submission" date="2019-02" db="EMBL/GenBank/DDBJ databases">
        <title>Deep-cultivation of Planctomycetes and their phenomic and genomic characterization uncovers novel biology.</title>
        <authorList>
            <person name="Wiegand S."/>
            <person name="Jogler M."/>
            <person name="Boedeker C."/>
            <person name="Pinto D."/>
            <person name="Vollmers J."/>
            <person name="Rivas-Marin E."/>
            <person name="Kohn T."/>
            <person name="Peeters S.H."/>
            <person name="Heuer A."/>
            <person name="Rast P."/>
            <person name="Oberbeckmann S."/>
            <person name="Bunk B."/>
            <person name="Jeske O."/>
            <person name="Meyerdierks A."/>
            <person name="Storesund J.E."/>
            <person name="Kallscheuer N."/>
            <person name="Luecker S."/>
            <person name="Lage O.M."/>
            <person name="Pohl T."/>
            <person name="Merkel B.J."/>
            <person name="Hornburger P."/>
            <person name="Mueller R.-W."/>
            <person name="Bruemmer F."/>
            <person name="Labrenz M."/>
            <person name="Spormann A.M."/>
            <person name="Op den Camp H."/>
            <person name="Overmann J."/>
            <person name="Amann R."/>
            <person name="Jetten M.S.M."/>
            <person name="Mascher T."/>
            <person name="Medema M.H."/>
            <person name="Devos D.P."/>
            <person name="Kaster A.-K."/>
            <person name="Ovreas L."/>
            <person name="Rohde M."/>
            <person name="Galperin M.Y."/>
            <person name="Jogler C."/>
        </authorList>
    </citation>
    <scope>NUCLEOTIDE SEQUENCE [LARGE SCALE GENOMIC DNA]</scope>
    <source>
        <strain evidence="2 3">KS4</strain>
    </source>
</reference>
<dbReference type="AlphaFoldDB" id="A0A517YPY0"/>
<dbReference type="EMBL" id="CP036425">
    <property type="protein sequence ID" value="QDU32289.1"/>
    <property type="molecule type" value="Genomic_DNA"/>
</dbReference>
<feature type="transmembrane region" description="Helical" evidence="1">
    <location>
        <begin position="192"/>
        <end position="216"/>
    </location>
</feature>
<evidence type="ECO:0000256" key="1">
    <source>
        <dbReference type="SAM" id="Phobius"/>
    </source>
</evidence>
<feature type="transmembrane region" description="Helical" evidence="1">
    <location>
        <begin position="41"/>
        <end position="69"/>
    </location>
</feature>
<evidence type="ECO:0000313" key="2">
    <source>
        <dbReference type="EMBL" id="QDU32289.1"/>
    </source>
</evidence>
<proteinExistence type="predicted"/>
<name>A0A517YPY0_9BACT</name>
<evidence type="ECO:0000313" key="3">
    <source>
        <dbReference type="Proteomes" id="UP000317369"/>
    </source>
</evidence>
<feature type="transmembrane region" description="Helical" evidence="1">
    <location>
        <begin position="271"/>
        <end position="291"/>
    </location>
</feature>
<gene>
    <name evidence="2" type="ORF">KS4_03200</name>
</gene>
<keyword evidence="1" id="KW-0812">Transmembrane</keyword>
<sequence>MLWITCWFISIVCLAGSFVFFKRSGLSMKESLFFSAPFFSSPLFVAIGGPNSFVYLFDLFVPFLIVSAVKQYRNATVDTKRMFWVIMLLAGLIPLLSVFVSNPTHSRFIRNTLINTWRVGGGMCLFLLAATCRFKVKGTLQRSFSVALLPMAVFTIFIFIAAFLQYKRYINANLLYGLFAGTFGSNEETTHALSVAGLFRGSMGIMGALAICTIFCIKDAKPFENAIAVAGALAGIGLILLSGSKTSLVIAVGIAGLNIFRLKSIGIKQTFYLGVAGFIGFFSLPMLLVMLPQKAVERTLAVFSGETFSAETFLTRMHRWTAAFERFQEFPAVFMGINPVSPDIETIGFYHNDWIGLLMHGGVFNLVLYIVMIWMGLFYIWRWRGRPNVMRSFGFFVIANLFVQGFSVSGLLPGYLFVSTVAFQLMYFGFVFNMQSEESLIAEDASVSVDEKETERLRTIGAAY</sequence>
<dbReference type="Proteomes" id="UP000317369">
    <property type="component" value="Chromosome"/>
</dbReference>
<feature type="transmembrane region" description="Helical" evidence="1">
    <location>
        <begin position="144"/>
        <end position="166"/>
    </location>
</feature>
<feature type="transmembrane region" description="Helical" evidence="1">
    <location>
        <begin position="81"/>
        <end position="100"/>
    </location>
</feature>
<keyword evidence="1" id="KW-0472">Membrane</keyword>
<evidence type="ECO:0008006" key="4">
    <source>
        <dbReference type="Google" id="ProtNLM"/>
    </source>
</evidence>
<feature type="transmembrane region" description="Helical" evidence="1">
    <location>
        <begin position="247"/>
        <end position="264"/>
    </location>
</feature>
<feature type="transmembrane region" description="Helical" evidence="1">
    <location>
        <begin position="357"/>
        <end position="381"/>
    </location>
</feature>
<dbReference type="KEGG" id="pcor:KS4_03200"/>
<accession>A0A517YPY0</accession>
<protein>
    <recommendedName>
        <fullName evidence="4">O-antigen ligase domain-containing protein</fullName>
    </recommendedName>
</protein>
<keyword evidence="3" id="KW-1185">Reference proteome</keyword>
<keyword evidence="1" id="KW-1133">Transmembrane helix</keyword>
<feature type="transmembrane region" description="Helical" evidence="1">
    <location>
        <begin position="112"/>
        <end position="132"/>
    </location>
</feature>